<dbReference type="RefSeq" id="WP_101892798.1">
    <property type="nucleotide sequence ID" value="NZ_CP022684.1"/>
</dbReference>
<keyword evidence="5" id="KW-1185">Reference proteome</keyword>
<dbReference type="InterPro" id="IPR036271">
    <property type="entry name" value="Tet_transcr_reg_TetR-rel_C_sf"/>
</dbReference>
<dbReference type="PANTHER" id="PTHR30055">
    <property type="entry name" value="HTH-TYPE TRANSCRIPTIONAL REGULATOR RUTR"/>
    <property type="match status" value="1"/>
</dbReference>
<dbReference type="InterPro" id="IPR001647">
    <property type="entry name" value="HTH_TetR"/>
</dbReference>
<dbReference type="InterPro" id="IPR009057">
    <property type="entry name" value="Homeodomain-like_sf"/>
</dbReference>
<feature type="DNA-binding region" description="H-T-H motif" evidence="2">
    <location>
        <begin position="27"/>
        <end position="46"/>
    </location>
</feature>
<proteinExistence type="predicted"/>
<dbReference type="InterPro" id="IPR023772">
    <property type="entry name" value="DNA-bd_HTH_TetR-type_CS"/>
</dbReference>
<evidence type="ECO:0000256" key="2">
    <source>
        <dbReference type="PROSITE-ProRule" id="PRU00335"/>
    </source>
</evidence>
<dbReference type="Pfam" id="PF00440">
    <property type="entry name" value="TetR_N"/>
    <property type="match status" value="1"/>
</dbReference>
<dbReference type="Proteomes" id="UP000235116">
    <property type="component" value="Chromosome"/>
</dbReference>
<reference evidence="5" key="1">
    <citation type="submission" date="2017-08" db="EMBL/GenBank/DDBJ databases">
        <title>Direct submision.</title>
        <authorList>
            <person name="Kim S.-J."/>
            <person name="Rhee S.-K."/>
        </authorList>
    </citation>
    <scope>NUCLEOTIDE SEQUENCE [LARGE SCALE GENOMIC DNA]</scope>
    <source>
        <strain evidence="5">GI5</strain>
    </source>
</reference>
<protein>
    <recommendedName>
        <fullName evidence="3">HTH tetR-type domain-containing protein</fullName>
    </recommendedName>
</protein>
<dbReference type="Pfam" id="PF17939">
    <property type="entry name" value="TetR_C_30"/>
    <property type="match status" value="1"/>
</dbReference>
<dbReference type="GO" id="GO:0003700">
    <property type="term" value="F:DNA-binding transcription factor activity"/>
    <property type="evidence" value="ECO:0007669"/>
    <property type="project" value="TreeGrafter"/>
</dbReference>
<dbReference type="GO" id="GO:0000976">
    <property type="term" value="F:transcription cis-regulatory region binding"/>
    <property type="evidence" value="ECO:0007669"/>
    <property type="project" value="TreeGrafter"/>
</dbReference>
<evidence type="ECO:0000313" key="4">
    <source>
        <dbReference type="EMBL" id="AUM11458.1"/>
    </source>
</evidence>
<dbReference type="PROSITE" id="PS01081">
    <property type="entry name" value="HTH_TETR_1"/>
    <property type="match status" value="1"/>
</dbReference>
<dbReference type="InterPro" id="IPR050109">
    <property type="entry name" value="HTH-type_TetR-like_transc_reg"/>
</dbReference>
<dbReference type="OrthoDB" id="2356263at2"/>
<evidence type="ECO:0000313" key="5">
    <source>
        <dbReference type="Proteomes" id="UP000235116"/>
    </source>
</evidence>
<organism evidence="4 5">
    <name type="scientific">Ketobacter alkanivorans</name>
    <dbReference type="NCBI Taxonomy" id="1917421"/>
    <lineage>
        <taxon>Bacteria</taxon>
        <taxon>Pseudomonadati</taxon>
        <taxon>Pseudomonadota</taxon>
        <taxon>Gammaproteobacteria</taxon>
        <taxon>Pseudomonadales</taxon>
        <taxon>Ketobacteraceae</taxon>
        <taxon>Ketobacter</taxon>
    </lineage>
</organism>
<gene>
    <name evidence="4" type="ORF">Kalk_03020</name>
</gene>
<evidence type="ECO:0000256" key="1">
    <source>
        <dbReference type="ARBA" id="ARBA00023125"/>
    </source>
</evidence>
<dbReference type="PRINTS" id="PR00455">
    <property type="entry name" value="HTHTETR"/>
</dbReference>
<dbReference type="KEGG" id="kak:Kalk_03020"/>
<dbReference type="InterPro" id="IPR041586">
    <property type="entry name" value="PsrA_TetR_C"/>
</dbReference>
<dbReference type="AlphaFoldDB" id="A0A2K9LGH2"/>
<name>A0A2K9LGH2_9GAMM</name>
<dbReference type="PANTHER" id="PTHR30055:SF235">
    <property type="entry name" value="TRANSCRIPTIONAL REGULATORY PROTEIN"/>
    <property type="match status" value="1"/>
</dbReference>
<dbReference type="Gene3D" id="1.10.357.10">
    <property type="entry name" value="Tetracycline Repressor, domain 2"/>
    <property type="match status" value="1"/>
</dbReference>
<feature type="domain" description="HTH tetR-type" evidence="3">
    <location>
        <begin position="4"/>
        <end position="64"/>
    </location>
</feature>
<dbReference type="PROSITE" id="PS50977">
    <property type="entry name" value="HTH_TETR_2"/>
    <property type="match status" value="1"/>
</dbReference>
<dbReference type="SUPFAM" id="SSF48498">
    <property type="entry name" value="Tetracyclin repressor-like, C-terminal domain"/>
    <property type="match status" value="1"/>
</dbReference>
<dbReference type="EMBL" id="CP022684">
    <property type="protein sequence ID" value="AUM11458.1"/>
    <property type="molecule type" value="Genomic_DNA"/>
</dbReference>
<accession>A0A2K9LGH2</accession>
<sequence length="224" mass="24783">MAQKETVERILDAAEALFAERGFAETSLRTITSTAGVNLAAVNYHFGSKKALIQAVFERFLEPLVAEIDRRLSELEQEPESINVESLLRVLSGSIYEVHGRNTNRATAFMRLLGLAYTQSQAHVRNFISLRYGDAFQRYARLLKPALPGATAEELFWHTHFALGTAIFTMSNFDALRAMAVNDTGHRGSVDFIVNSLTSFMAAGLKNASHAEPPAQARPEDQPL</sequence>
<dbReference type="SUPFAM" id="SSF46689">
    <property type="entry name" value="Homeodomain-like"/>
    <property type="match status" value="1"/>
</dbReference>
<evidence type="ECO:0000259" key="3">
    <source>
        <dbReference type="PROSITE" id="PS50977"/>
    </source>
</evidence>
<keyword evidence="1 2" id="KW-0238">DNA-binding</keyword>